<proteinExistence type="inferred from homology"/>
<accession>A0ABW1USE9</accession>
<dbReference type="EC" id="2.6.1.-" evidence="6"/>
<dbReference type="RefSeq" id="WP_125597190.1">
    <property type="nucleotide sequence ID" value="NZ_JBHSSM010000024.1"/>
</dbReference>
<keyword evidence="4 6" id="KW-0808">Transferase</keyword>
<organism evidence="8 9">
    <name type="scientific">Lapidilactobacillus achengensis</name>
    <dbReference type="NCBI Taxonomy" id="2486000"/>
    <lineage>
        <taxon>Bacteria</taxon>
        <taxon>Bacillati</taxon>
        <taxon>Bacillota</taxon>
        <taxon>Bacilli</taxon>
        <taxon>Lactobacillales</taxon>
        <taxon>Lactobacillaceae</taxon>
        <taxon>Lapidilactobacillus</taxon>
    </lineage>
</organism>
<dbReference type="CDD" id="cd00609">
    <property type="entry name" value="AAT_like"/>
    <property type="match status" value="1"/>
</dbReference>
<evidence type="ECO:0000256" key="5">
    <source>
        <dbReference type="ARBA" id="ARBA00022898"/>
    </source>
</evidence>
<evidence type="ECO:0000256" key="4">
    <source>
        <dbReference type="ARBA" id="ARBA00022679"/>
    </source>
</evidence>
<dbReference type="SUPFAM" id="SSF53383">
    <property type="entry name" value="PLP-dependent transferases"/>
    <property type="match status" value="1"/>
</dbReference>
<dbReference type="InterPro" id="IPR015424">
    <property type="entry name" value="PyrdxlP-dep_Trfase"/>
</dbReference>
<comment type="cofactor">
    <cofactor evidence="1 6">
        <name>pyridoxal 5'-phosphate</name>
        <dbReference type="ChEBI" id="CHEBI:597326"/>
    </cofactor>
</comment>
<evidence type="ECO:0000256" key="1">
    <source>
        <dbReference type="ARBA" id="ARBA00001933"/>
    </source>
</evidence>
<comment type="caution">
    <text evidence="8">The sequence shown here is derived from an EMBL/GenBank/DDBJ whole genome shotgun (WGS) entry which is preliminary data.</text>
</comment>
<keyword evidence="9" id="KW-1185">Reference proteome</keyword>
<evidence type="ECO:0000313" key="9">
    <source>
        <dbReference type="Proteomes" id="UP001596310"/>
    </source>
</evidence>
<feature type="domain" description="Aminotransferase class I/classII large" evidence="7">
    <location>
        <begin position="34"/>
        <end position="382"/>
    </location>
</feature>
<dbReference type="GO" id="GO:0008483">
    <property type="term" value="F:transaminase activity"/>
    <property type="evidence" value="ECO:0007669"/>
    <property type="project" value="UniProtKB-KW"/>
</dbReference>
<name>A0ABW1USE9_9LACO</name>
<dbReference type="Pfam" id="PF00155">
    <property type="entry name" value="Aminotran_1_2"/>
    <property type="match status" value="1"/>
</dbReference>
<dbReference type="Gene3D" id="3.40.640.10">
    <property type="entry name" value="Type I PLP-dependent aspartate aminotransferase-like (Major domain)"/>
    <property type="match status" value="1"/>
</dbReference>
<reference evidence="9" key="1">
    <citation type="journal article" date="2019" name="Int. J. Syst. Evol. Microbiol.">
        <title>The Global Catalogue of Microorganisms (GCM) 10K type strain sequencing project: providing services to taxonomists for standard genome sequencing and annotation.</title>
        <authorList>
            <consortium name="The Broad Institute Genomics Platform"/>
            <consortium name="The Broad Institute Genome Sequencing Center for Infectious Disease"/>
            <person name="Wu L."/>
            <person name="Ma J."/>
        </authorList>
    </citation>
    <scope>NUCLEOTIDE SEQUENCE [LARGE SCALE GENOMIC DNA]</scope>
    <source>
        <strain evidence="9">CCM 8897</strain>
    </source>
</reference>
<dbReference type="PROSITE" id="PS00105">
    <property type="entry name" value="AA_TRANSFER_CLASS_1"/>
    <property type="match status" value="1"/>
</dbReference>
<dbReference type="InterPro" id="IPR004838">
    <property type="entry name" value="NHTrfase_class1_PyrdxlP-BS"/>
</dbReference>
<sequence>MAKELASLMKNELANVEASAILQFDKDISQIPGIVKLTLGEPDFNTPDHVKKAGEASIAADHSHYTQSPGLPALRQAIAAFLANKYRAHYDPETQIITTIGASGAIYASLTAILNPGDEVIVPIPTFPQYLPIIKLNGATPVYIDTSVDNFVLTPEKLAATLAAHRDKVKAIVLNYPTNPTGVTYRRAELEAFVAILRQYDIFVISDEIYSELTYGAPHVSLGELLPDQTLLINGVSKSHAMTGWRIGYVAGPAAVIAKVGLVHQLTATAAATMAQEAALEALQAGPDDGLKMQVEYQSRRDYLVQQLNELGFTTAKPAGAFYVFARIPERFGHDSLAFAYRLAKEAQVAVIPGSAFPAGEGYLRISYAASMTKLETACQRLAAFVAAN</sequence>
<dbReference type="Gene3D" id="3.90.1150.10">
    <property type="entry name" value="Aspartate Aminotransferase, domain 1"/>
    <property type="match status" value="1"/>
</dbReference>
<evidence type="ECO:0000256" key="2">
    <source>
        <dbReference type="ARBA" id="ARBA00007441"/>
    </source>
</evidence>
<dbReference type="InterPro" id="IPR015422">
    <property type="entry name" value="PyrdxlP-dep_Trfase_small"/>
</dbReference>
<protein>
    <recommendedName>
        <fullName evidence="6">Aminotransferase</fullName>
        <ecNumber evidence="6">2.6.1.-</ecNumber>
    </recommendedName>
</protein>
<dbReference type="PANTHER" id="PTHR46383:SF4">
    <property type="entry name" value="AMINOTRANSFERASE"/>
    <property type="match status" value="1"/>
</dbReference>
<dbReference type="PANTHER" id="PTHR46383">
    <property type="entry name" value="ASPARTATE AMINOTRANSFERASE"/>
    <property type="match status" value="1"/>
</dbReference>
<dbReference type="InterPro" id="IPR004839">
    <property type="entry name" value="Aminotransferase_I/II_large"/>
</dbReference>
<dbReference type="InterPro" id="IPR050596">
    <property type="entry name" value="AspAT/PAT-like"/>
</dbReference>
<dbReference type="Proteomes" id="UP001596310">
    <property type="component" value="Unassembled WGS sequence"/>
</dbReference>
<dbReference type="InterPro" id="IPR015421">
    <property type="entry name" value="PyrdxlP-dep_Trfase_major"/>
</dbReference>
<gene>
    <name evidence="8" type="ORF">ACFQHW_11200</name>
</gene>
<evidence type="ECO:0000256" key="3">
    <source>
        <dbReference type="ARBA" id="ARBA00022576"/>
    </source>
</evidence>
<keyword evidence="3 6" id="KW-0032">Aminotransferase</keyword>
<dbReference type="EMBL" id="JBHSSM010000024">
    <property type="protein sequence ID" value="MFC6316131.1"/>
    <property type="molecule type" value="Genomic_DNA"/>
</dbReference>
<evidence type="ECO:0000313" key="8">
    <source>
        <dbReference type="EMBL" id="MFC6316131.1"/>
    </source>
</evidence>
<evidence type="ECO:0000259" key="7">
    <source>
        <dbReference type="Pfam" id="PF00155"/>
    </source>
</evidence>
<evidence type="ECO:0000256" key="6">
    <source>
        <dbReference type="RuleBase" id="RU000481"/>
    </source>
</evidence>
<keyword evidence="5" id="KW-0663">Pyridoxal phosphate</keyword>
<comment type="similarity">
    <text evidence="2 6">Belongs to the class-I pyridoxal-phosphate-dependent aminotransferase family.</text>
</comment>